<dbReference type="EC" id="2.3.2.27" evidence="5"/>
<dbReference type="AlphaFoldDB" id="A0A8R1YKR8"/>
<dbReference type="Pfam" id="PF13639">
    <property type="entry name" value="zf-RING_2"/>
    <property type="match status" value="1"/>
</dbReference>
<dbReference type="GO" id="GO:0061630">
    <property type="term" value="F:ubiquitin protein ligase activity"/>
    <property type="evidence" value="ECO:0000318"/>
    <property type="project" value="GO_Central"/>
</dbReference>
<dbReference type="PROSITE" id="PS50089">
    <property type="entry name" value="ZF_RING_2"/>
    <property type="match status" value="1"/>
</dbReference>
<gene>
    <name evidence="19" type="primary">WBGene00118440</name>
</gene>
<dbReference type="InterPro" id="IPR013083">
    <property type="entry name" value="Znf_RING/FYVE/PHD"/>
</dbReference>
<evidence type="ECO:0000256" key="10">
    <source>
        <dbReference type="ARBA" id="ARBA00022786"/>
    </source>
</evidence>
<evidence type="ECO:0000256" key="17">
    <source>
        <dbReference type="SAM" id="Phobius"/>
    </source>
</evidence>
<evidence type="ECO:0000256" key="13">
    <source>
        <dbReference type="ARBA" id="ARBA00022989"/>
    </source>
</evidence>
<organism evidence="19 20">
    <name type="scientific">Pristionchus pacificus</name>
    <name type="common">Parasitic nematode worm</name>
    <dbReference type="NCBI Taxonomy" id="54126"/>
    <lineage>
        <taxon>Eukaryota</taxon>
        <taxon>Metazoa</taxon>
        <taxon>Ecdysozoa</taxon>
        <taxon>Nematoda</taxon>
        <taxon>Chromadorea</taxon>
        <taxon>Rhabditida</taxon>
        <taxon>Rhabditina</taxon>
        <taxon>Diplogasteromorpha</taxon>
        <taxon>Diplogasteroidea</taxon>
        <taxon>Neodiplogasteridae</taxon>
        <taxon>Pristionchus</taxon>
    </lineage>
</organism>
<dbReference type="InterPro" id="IPR057992">
    <property type="entry name" value="TPR_SYVN1_N"/>
</dbReference>
<dbReference type="Gene3D" id="3.30.40.10">
    <property type="entry name" value="Zinc/RING finger domain, C3HC4 (zinc finger)"/>
    <property type="match status" value="1"/>
</dbReference>
<keyword evidence="7 17" id="KW-0812">Transmembrane</keyword>
<dbReference type="Pfam" id="PF25563">
    <property type="entry name" value="TPR_SYVN1_N"/>
    <property type="match status" value="1"/>
</dbReference>
<evidence type="ECO:0000256" key="3">
    <source>
        <dbReference type="ARBA" id="ARBA00004906"/>
    </source>
</evidence>
<dbReference type="PANTHER" id="PTHR22763:SF184">
    <property type="entry name" value="E3 UBIQUITIN-PROTEIN LIGASE SYNOVIOLIN"/>
    <property type="match status" value="1"/>
</dbReference>
<feature type="compositionally biased region" description="Pro residues" evidence="16">
    <location>
        <begin position="394"/>
        <end position="404"/>
    </location>
</feature>
<dbReference type="GO" id="GO:0036503">
    <property type="term" value="P:ERAD pathway"/>
    <property type="evidence" value="ECO:0000318"/>
    <property type="project" value="GO_Central"/>
</dbReference>
<evidence type="ECO:0000256" key="14">
    <source>
        <dbReference type="ARBA" id="ARBA00023136"/>
    </source>
</evidence>
<feature type="compositionally biased region" description="Basic and acidic residues" evidence="16">
    <location>
        <begin position="577"/>
        <end position="604"/>
    </location>
</feature>
<dbReference type="GO" id="GO:0008593">
    <property type="term" value="P:regulation of Notch signaling pathway"/>
    <property type="evidence" value="ECO:0007669"/>
    <property type="project" value="EnsemblMetazoa"/>
</dbReference>
<keyword evidence="14 17" id="KW-0472">Membrane</keyword>
<name>A0A8R1YKR8_PRIPA</name>
<reference evidence="20" key="1">
    <citation type="journal article" date="2008" name="Nat. Genet.">
        <title>The Pristionchus pacificus genome provides a unique perspective on nematode lifestyle and parasitism.</title>
        <authorList>
            <person name="Dieterich C."/>
            <person name="Clifton S.W."/>
            <person name="Schuster L.N."/>
            <person name="Chinwalla A."/>
            <person name="Delehaunty K."/>
            <person name="Dinkelacker I."/>
            <person name="Fulton L."/>
            <person name="Fulton R."/>
            <person name="Godfrey J."/>
            <person name="Minx P."/>
            <person name="Mitreva M."/>
            <person name="Roeseler W."/>
            <person name="Tian H."/>
            <person name="Witte H."/>
            <person name="Yang S.P."/>
            <person name="Wilson R.K."/>
            <person name="Sommer R.J."/>
        </authorList>
    </citation>
    <scope>NUCLEOTIDE SEQUENCE [LARGE SCALE GENOMIC DNA]</scope>
    <source>
        <strain evidence="20">PS312</strain>
    </source>
</reference>
<evidence type="ECO:0000259" key="18">
    <source>
        <dbReference type="PROSITE" id="PS50089"/>
    </source>
</evidence>
<comment type="similarity">
    <text evidence="4">Belongs to the HRD1 family.</text>
</comment>
<feature type="transmembrane region" description="Helical" evidence="17">
    <location>
        <begin position="12"/>
        <end position="32"/>
    </location>
</feature>
<dbReference type="GO" id="GO:0043161">
    <property type="term" value="P:proteasome-mediated ubiquitin-dependent protein catabolic process"/>
    <property type="evidence" value="ECO:0000318"/>
    <property type="project" value="GO_Central"/>
</dbReference>
<evidence type="ECO:0000256" key="16">
    <source>
        <dbReference type="SAM" id="MobiDB-lite"/>
    </source>
</evidence>
<feature type="transmembrane region" description="Helical" evidence="17">
    <location>
        <begin position="109"/>
        <end position="128"/>
    </location>
</feature>
<dbReference type="InterPro" id="IPR050731">
    <property type="entry name" value="HRD1_E3_ubiq-ligases"/>
</dbReference>
<evidence type="ECO:0000256" key="1">
    <source>
        <dbReference type="ARBA" id="ARBA00000900"/>
    </source>
</evidence>
<dbReference type="OrthoDB" id="7759664at2759"/>
<evidence type="ECO:0000313" key="20">
    <source>
        <dbReference type="Proteomes" id="UP000005239"/>
    </source>
</evidence>
<dbReference type="InterPro" id="IPR001841">
    <property type="entry name" value="Znf_RING"/>
</dbReference>
<keyword evidence="12" id="KW-0862">Zinc</keyword>
<evidence type="ECO:0000256" key="5">
    <source>
        <dbReference type="ARBA" id="ARBA00012483"/>
    </source>
</evidence>
<proteinExistence type="inferred from homology"/>
<evidence type="ECO:0000313" key="19">
    <source>
        <dbReference type="EnsemblMetazoa" id="PPA28886.1"/>
    </source>
</evidence>
<protein>
    <recommendedName>
        <fullName evidence="5">RING-type E3 ubiquitin transferase</fullName>
        <ecNumber evidence="5">2.3.2.27</ecNumber>
    </recommendedName>
</protein>
<keyword evidence="8" id="KW-0479">Metal-binding</keyword>
<dbReference type="PANTHER" id="PTHR22763">
    <property type="entry name" value="RING ZINC FINGER PROTEIN"/>
    <property type="match status" value="1"/>
</dbReference>
<evidence type="ECO:0000256" key="6">
    <source>
        <dbReference type="ARBA" id="ARBA00022679"/>
    </source>
</evidence>
<dbReference type="GO" id="GO:0008270">
    <property type="term" value="F:zinc ion binding"/>
    <property type="evidence" value="ECO:0007669"/>
    <property type="project" value="UniProtKB-KW"/>
</dbReference>
<dbReference type="GO" id="GO:0005789">
    <property type="term" value="C:endoplasmic reticulum membrane"/>
    <property type="evidence" value="ECO:0007669"/>
    <property type="project" value="UniProtKB-SubCell"/>
</dbReference>
<feature type="region of interest" description="Disordered" evidence="16">
    <location>
        <begin position="360"/>
        <end position="408"/>
    </location>
</feature>
<sequence>LQIPSIMRPLSQGFVIVASGVATAATVTNAYLINKQFYPTMVYLTKSNASLAVMYIQALVVVYLMFQLVRKIFFGELRASESEHLSERAWHAVMETCLAFTVFRDDFSPFFVMQFVLLLFIKSLHWLADDRVDLMERSPVITLKFHFRMLSIAACLAAIDSFFISHAYFVTLNKGASAQVVFGFEYAIMLTMVLQVVIKYFLHMYDLRSATPWEAKSLYLLHAELFINLIRCILYFIFVVLMMKVHTLPLFSIRPFYLSLRSFHKALNDVILSRRAVHAMNNRFPVVSETELAQIDATCIICREEMTVQSSPKRLPCSHVFHAHCLRSWFQRQQTCPTCRTDILTPRRPPNVAAAVRAAAQAAAAPPPPPPAGGAPHPPPFPPNFFPLLGHQFGPPPQPIPPPSLNGTPNVNGVPPPPVMPPFYPPLHAFPHIPGMGGMMGLMGPPPLPPPPPPSTAGLSDDELRVLEGNTRAALEARIRVLGDISALLDAAVMQMQQYVSMVPPSFVPPSNPSTTHPNQPSTSTATVSNEGRGEGGEGGPPSPDRSSNGTSTQSRDVSEEERQEGDEQPREEDTEEERRVEGGDEEREREQVRLRRLERLGQL</sequence>
<evidence type="ECO:0000256" key="12">
    <source>
        <dbReference type="ARBA" id="ARBA00022833"/>
    </source>
</evidence>
<feature type="domain" description="RING-type" evidence="18">
    <location>
        <begin position="299"/>
        <end position="340"/>
    </location>
</feature>
<feature type="transmembrane region" description="Helical" evidence="17">
    <location>
        <begin position="149"/>
        <end position="169"/>
    </location>
</feature>
<dbReference type="Proteomes" id="UP000005239">
    <property type="component" value="Unassembled WGS sequence"/>
</dbReference>
<dbReference type="SMART" id="SM00184">
    <property type="entry name" value="RING"/>
    <property type="match status" value="1"/>
</dbReference>
<dbReference type="GO" id="GO:0035264">
    <property type="term" value="P:multicellular organism growth"/>
    <property type="evidence" value="ECO:0007669"/>
    <property type="project" value="EnsemblMetazoa"/>
</dbReference>
<feature type="transmembrane region" description="Helical" evidence="17">
    <location>
        <begin position="52"/>
        <end position="73"/>
    </location>
</feature>
<evidence type="ECO:0000256" key="4">
    <source>
        <dbReference type="ARBA" id="ARBA00010089"/>
    </source>
</evidence>
<dbReference type="InterPro" id="IPR058051">
    <property type="entry name" value="Znf_RING_synoviolin"/>
</dbReference>
<dbReference type="GO" id="GO:0010468">
    <property type="term" value="P:regulation of gene expression"/>
    <property type="evidence" value="ECO:0007669"/>
    <property type="project" value="EnsemblMetazoa"/>
</dbReference>
<dbReference type="CDD" id="cd16479">
    <property type="entry name" value="RING-H2_synoviolin"/>
    <property type="match status" value="1"/>
</dbReference>
<evidence type="ECO:0000256" key="9">
    <source>
        <dbReference type="ARBA" id="ARBA00022771"/>
    </source>
</evidence>
<evidence type="ECO:0000256" key="11">
    <source>
        <dbReference type="ARBA" id="ARBA00022824"/>
    </source>
</evidence>
<feature type="region of interest" description="Disordered" evidence="16">
    <location>
        <begin position="505"/>
        <end position="604"/>
    </location>
</feature>
<keyword evidence="6" id="KW-0808">Transferase</keyword>
<keyword evidence="9 15" id="KW-0863">Zinc-finger</keyword>
<reference evidence="19" key="2">
    <citation type="submission" date="2022-06" db="UniProtKB">
        <authorList>
            <consortium name="EnsemblMetazoa"/>
        </authorList>
    </citation>
    <scope>IDENTIFICATION</scope>
    <source>
        <strain evidence="19">PS312</strain>
    </source>
</reference>
<feature type="transmembrane region" description="Helical" evidence="17">
    <location>
        <begin position="181"/>
        <end position="202"/>
    </location>
</feature>
<keyword evidence="10" id="KW-0833">Ubl conjugation pathway</keyword>
<comment type="catalytic activity">
    <reaction evidence="1">
        <text>S-ubiquitinyl-[E2 ubiquitin-conjugating enzyme]-L-cysteine + [acceptor protein]-L-lysine = [E2 ubiquitin-conjugating enzyme]-L-cysteine + N(6)-ubiquitinyl-[acceptor protein]-L-lysine.</text>
        <dbReference type="EC" id="2.3.2.27"/>
    </reaction>
</comment>
<evidence type="ECO:0000256" key="7">
    <source>
        <dbReference type="ARBA" id="ARBA00022692"/>
    </source>
</evidence>
<accession>A0A8R1YKR8</accession>
<evidence type="ECO:0000256" key="8">
    <source>
        <dbReference type="ARBA" id="ARBA00022723"/>
    </source>
</evidence>
<feature type="compositionally biased region" description="Pro residues" evidence="16">
    <location>
        <begin position="365"/>
        <end position="385"/>
    </location>
</feature>
<feature type="transmembrane region" description="Helical" evidence="17">
    <location>
        <begin position="223"/>
        <end position="243"/>
    </location>
</feature>
<evidence type="ECO:0000256" key="2">
    <source>
        <dbReference type="ARBA" id="ARBA00004477"/>
    </source>
</evidence>
<dbReference type="GO" id="GO:0044322">
    <property type="term" value="C:endoplasmic reticulum quality control compartment"/>
    <property type="evidence" value="ECO:0000318"/>
    <property type="project" value="GO_Central"/>
</dbReference>
<evidence type="ECO:0000256" key="15">
    <source>
        <dbReference type="PROSITE-ProRule" id="PRU00175"/>
    </source>
</evidence>
<keyword evidence="20" id="KW-1185">Reference proteome</keyword>
<feature type="compositionally biased region" description="Polar residues" evidence="16">
    <location>
        <begin position="515"/>
        <end position="530"/>
    </location>
</feature>
<keyword evidence="11" id="KW-0256">Endoplasmic reticulum</keyword>
<feature type="compositionally biased region" description="Acidic residues" evidence="16">
    <location>
        <begin position="559"/>
        <end position="576"/>
    </location>
</feature>
<dbReference type="SUPFAM" id="SSF57850">
    <property type="entry name" value="RING/U-box"/>
    <property type="match status" value="1"/>
</dbReference>
<dbReference type="EnsemblMetazoa" id="PPA28886.1">
    <property type="protein sequence ID" value="PPA28886.1"/>
    <property type="gene ID" value="WBGene00118440"/>
</dbReference>
<keyword evidence="13 17" id="KW-1133">Transmembrane helix</keyword>
<comment type="subcellular location">
    <subcellularLocation>
        <location evidence="2">Endoplasmic reticulum membrane</location>
        <topology evidence="2">Multi-pass membrane protein</topology>
    </subcellularLocation>
</comment>
<comment type="pathway">
    <text evidence="3">Protein modification; protein ubiquitination.</text>
</comment>
<dbReference type="GO" id="GO:0012505">
    <property type="term" value="C:endomembrane system"/>
    <property type="evidence" value="ECO:0000318"/>
    <property type="project" value="GO_Central"/>
</dbReference>